<accession>A0A8J5S5X9</accession>
<reference evidence="1" key="1">
    <citation type="journal article" date="2021" name="bioRxiv">
        <title>Whole Genome Assembly and Annotation of Northern Wild Rice, Zizania palustris L., Supports a Whole Genome Duplication in the Zizania Genus.</title>
        <authorList>
            <person name="Haas M."/>
            <person name="Kono T."/>
            <person name="Macchietto M."/>
            <person name="Millas R."/>
            <person name="McGilp L."/>
            <person name="Shao M."/>
            <person name="Duquette J."/>
            <person name="Hirsch C.N."/>
            <person name="Kimball J."/>
        </authorList>
    </citation>
    <scope>NUCLEOTIDE SEQUENCE</scope>
    <source>
        <tissue evidence="1">Fresh leaf tissue</tissue>
    </source>
</reference>
<gene>
    <name evidence="1" type="ORF">GUJ93_ZPchr0004g39378</name>
</gene>
<dbReference type="Proteomes" id="UP000729402">
    <property type="component" value="Unassembled WGS sequence"/>
</dbReference>
<dbReference type="AlphaFoldDB" id="A0A8J5S5X9"/>
<organism evidence="1 2">
    <name type="scientific">Zizania palustris</name>
    <name type="common">Northern wild rice</name>
    <dbReference type="NCBI Taxonomy" id="103762"/>
    <lineage>
        <taxon>Eukaryota</taxon>
        <taxon>Viridiplantae</taxon>
        <taxon>Streptophyta</taxon>
        <taxon>Embryophyta</taxon>
        <taxon>Tracheophyta</taxon>
        <taxon>Spermatophyta</taxon>
        <taxon>Magnoliopsida</taxon>
        <taxon>Liliopsida</taxon>
        <taxon>Poales</taxon>
        <taxon>Poaceae</taxon>
        <taxon>BOP clade</taxon>
        <taxon>Oryzoideae</taxon>
        <taxon>Oryzeae</taxon>
        <taxon>Zizaniinae</taxon>
        <taxon>Zizania</taxon>
    </lineage>
</organism>
<sequence length="72" mass="7873">MRRKPPSRSIFYPSSSSCPRLAMLVVSLGMWTCGTVVHSGQHLVFAILAREEDGSPPLDVDHADPSPKRTVP</sequence>
<protein>
    <submittedName>
        <fullName evidence="1">Uncharacterized protein</fullName>
    </submittedName>
</protein>
<name>A0A8J5S5X9_ZIZPA</name>
<dbReference type="EMBL" id="JAAALK010000285">
    <property type="protein sequence ID" value="KAG8065023.1"/>
    <property type="molecule type" value="Genomic_DNA"/>
</dbReference>
<evidence type="ECO:0000313" key="2">
    <source>
        <dbReference type="Proteomes" id="UP000729402"/>
    </source>
</evidence>
<comment type="caution">
    <text evidence="1">The sequence shown here is derived from an EMBL/GenBank/DDBJ whole genome shotgun (WGS) entry which is preliminary data.</text>
</comment>
<reference evidence="1" key="2">
    <citation type="submission" date="2021-02" db="EMBL/GenBank/DDBJ databases">
        <authorList>
            <person name="Kimball J.A."/>
            <person name="Haas M.W."/>
            <person name="Macchietto M."/>
            <person name="Kono T."/>
            <person name="Duquette J."/>
            <person name="Shao M."/>
        </authorList>
    </citation>
    <scope>NUCLEOTIDE SEQUENCE</scope>
    <source>
        <tissue evidence="1">Fresh leaf tissue</tissue>
    </source>
</reference>
<proteinExistence type="predicted"/>
<keyword evidence="2" id="KW-1185">Reference proteome</keyword>
<evidence type="ECO:0000313" key="1">
    <source>
        <dbReference type="EMBL" id="KAG8065023.1"/>
    </source>
</evidence>